<accession>A0ABR8VDD5</accession>
<dbReference type="InterPro" id="IPR003509">
    <property type="entry name" value="UPF0102_YraN-like"/>
</dbReference>
<dbReference type="HAMAP" id="MF_00048">
    <property type="entry name" value="UPF0102"/>
    <property type="match status" value="1"/>
</dbReference>
<dbReference type="EMBL" id="JACSPQ010000014">
    <property type="protein sequence ID" value="MBD8002764.1"/>
    <property type="molecule type" value="Genomic_DNA"/>
</dbReference>
<comment type="caution">
    <text evidence="3">The sequence shown here is derived from an EMBL/GenBank/DDBJ whole genome shotgun (WGS) entry which is preliminary data.</text>
</comment>
<keyword evidence="4" id="KW-1185">Reference proteome</keyword>
<evidence type="ECO:0000313" key="4">
    <source>
        <dbReference type="Proteomes" id="UP000616346"/>
    </source>
</evidence>
<comment type="similarity">
    <text evidence="1 2">Belongs to the UPF0102 family.</text>
</comment>
<dbReference type="Gene3D" id="3.40.1350.10">
    <property type="match status" value="1"/>
</dbReference>
<proteinExistence type="inferred from homology"/>
<evidence type="ECO:0000313" key="3">
    <source>
        <dbReference type="EMBL" id="MBD8002764.1"/>
    </source>
</evidence>
<evidence type="ECO:0000256" key="1">
    <source>
        <dbReference type="ARBA" id="ARBA00006738"/>
    </source>
</evidence>
<dbReference type="RefSeq" id="WP_191710511.1">
    <property type="nucleotide sequence ID" value="NZ_JACSPQ010000014.1"/>
</dbReference>
<reference evidence="3 4" key="1">
    <citation type="submission" date="2020-08" db="EMBL/GenBank/DDBJ databases">
        <title>A Genomic Blueprint of the Chicken Gut Microbiome.</title>
        <authorList>
            <person name="Gilroy R."/>
            <person name="Ravi A."/>
            <person name="Getino M."/>
            <person name="Pursley I."/>
            <person name="Horton D.L."/>
            <person name="Alikhan N.-F."/>
            <person name="Baker D."/>
            <person name="Gharbi K."/>
            <person name="Hall N."/>
            <person name="Watson M."/>
            <person name="Adriaenssens E.M."/>
            <person name="Foster-Nyarko E."/>
            <person name="Jarju S."/>
            <person name="Secka A."/>
            <person name="Antonio M."/>
            <person name="Oren A."/>
            <person name="Chaudhuri R."/>
            <person name="La Ragione R.M."/>
            <person name="Hildebrand F."/>
            <person name="Pallen M.J."/>
        </authorList>
    </citation>
    <scope>NUCLEOTIDE SEQUENCE [LARGE SCALE GENOMIC DNA]</scope>
    <source>
        <strain evidence="3 4">Sa1YUN3</strain>
    </source>
</reference>
<dbReference type="PANTHER" id="PTHR34039">
    <property type="entry name" value="UPF0102 PROTEIN YRAN"/>
    <property type="match status" value="1"/>
</dbReference>
<dbReference type="Proteomes" id="UP000616346">
    <property type="component" value="Unassembled WGS sequence"/>
</dbReference>
<protein>
    <recommendedName>
        <fullName evidence="2">UPF0102 protein H9626_11160</fullName>
    </recommendedName>
</protein>
<evidence type="ECO:0000256" key="2">
    <source>
        <dbReference type="HAMAP-Rule" id="MF_00048"/>
    </source>
</evidence>
<dbReference type="InterPro" id="IPR011335">
    <property type="entry name" value="Restrct_endonuc-II-like"/>
</dbReference>
<name>A0ABR8VDD5_9BACT</name>
<dbReference type="PANTHER" id="PTHR34039:SF1">
    <property type="entry name" value="UPF0102 PROTEIN YRAN"/>
    <property type="match status" value="1"/>
</dbReference>
<dbReference type="CDD" id="cd20736">
    <property type="entry name" value="PoNe_Nuclease"/>
    <property type="match status" value="1"/>
</dbReference>
<dbReference type="InterPro" id="IPR011856">
    <property type="entry name" value="tRNA_endonuc-like_dom_sf"/>
</dbReference>
<dbReference type="Pfam" id="PF02021">
    <property type="entry name" value="UPF0102"/>
    <property type="match status" value="1"/>
</dbReference>
<organism evidence="3 4">
    <name type="scientific">Phocaeicola faecium</name>
    <dbReference type="NCBI Taxonomy" id="2762213"/>
    <lineage>
        <taxon>Bacteria</taxon>
        <taxon>Pseudomonadati</taxon>
        <taxon>Bacteroidota</taxon>
        <taxon>Bacteroidia</taxon>
        <taxon>Bacteroidales</taxon>
        <taxon>Bacteroidaceae</taxon>
        <taxon>Phocaeicola</taxon>
    </lineage>
</organism>
<sequence>MAEHNELGKKGEDEAVAYLQDRGYTIIHRNWHSGKRELDIVAEKDRELIVAEVKTRRNERYGLPEDAVTNQKIRSIVASTDAYLKKFQIDLPVRFDIITVVGTEPPYHIEHIKEAFFPPIW</sequence>
<dbReference type="SUPFAM" id="SSF52980">
    <property type="entry name" value="Restriction endonuclease-like"/>
    <property type="match status" value="1"/>
</dbReference>
<gene>
    <name evidence="3" type="ORF">H9626_11160</name>
</gene>